<dbReference type="Gramene" id="OBART09G17300.1">
    <property type="protein sequence ID" value="OBART09G17300.1"/>
    <property type="gene ID" value="OBART09G17300"/>
</dbReference>
<dbReference type="EnsemblPlants" id="OBART09G17300.1">
    <property type="protein sequence ID" value="OBART09G17300.1"/>
    <property type="gene ID" value="OBART09G17300"/>
</dbReference>
<evidence type="ECO:0000313" key="2">
    <source>
        <dbReference type="Proteomes" id="UP000026960"/>
    </source>
</evidence>
<reference evidence="1" key="1">
    <citation type="journal article" date="2009" name="Rice">
        <title>De Novo Next Generation Sequencing of Plant Genomes.</title>
        <authorList>
            <person name="Rounsley S."/>
            <person name="Marri P.R."/>
            <person name="Yu Y."/>
            <person name="He R."/>
            <person name="Sisneros N."/>
            <person name="Goicoechea J.L."/>
            <person name="Lee S.J."/>
            <person name="Angelova A."/>
            <person name="Kudrna D."/>
            <person name="Luo M."/>
            <person name="Affourtit J."/>
            <person name="Desany B."/>
            <person name="Knight J."/>
            <person name="Niazi F."/>
            <person name="Egholm M."/>
            <person name="Wing R.A."/>
        </authorList>
    </citation>
    <scope>NUCLEOTIDE SEQUENCE [LARGE SCALE GENOMIC DNA]</scope>
    <source>
        <strain evidence="1">cv. IRGC 105608</strain>
    </source>
</reference>
<sequence length="127" mass="14325">MPDLKPDAHAFFFLVSSSSSLGGPSYVGLLPPLEGAKGCSRWQWRLVRSERRGRRREAGLHDRRVRWWRRPTWRDEAQPAVKVATTCGAVFDARRLAGGGRSHMSAEDEWWWSISATAVDSQVMSNG</sequence>
<organism evidence="1">
    <name type="scientific">Oryza barthii</name>
    <dbReference type="NCBI Taxonomy" id="65489"/>
    <lineage>
        <taxon>Eukaryota</taxon>
        <taxon>Viridiplantae</taxon>
        <taxon>Streptophyta</taxon>
        <taxon>Embryophyta</taxon>
        <taxon>Tracheophyta</taxon>
        <taxon>Spermatophyta</taxon>
        <taxon>Magnoliopsida</taxon>
        <taxon>Liliopsida</taxon>
        <taxon>Poales</taxon>
        <taxon>Poaceae</taxon>
        <taxon>BOP clade</taxon>
        <taxon>Oryzoideae</taxon>
        <taxon>Oryzeae</taxon>
        <taxon>Oryzinae</taxon>
        <taxon>Oryza</taxon>
    </lineage>
</organism>
<dbReference type="AlphaFoldDB" id="A0A0D3H985"/>
<accession>A0A0D3H985</accession>
<dbReference type="PaxDb" id="65489-OBART09G17300.1"/>
<proteinExistence type="predicted"/>
<keyword evidence="2" id="KW-1185">Reference proteome</keyword>
<evidence type="ECO:0000313" key="1">
    <source>
        <dbReference type="EnsemblPlants" id="OBART09G17300.1"/>
    </source>
</evidence>
<name>A0A0D3H985_9ORYZ</name>
<dbReference type="HOGENOM" id="CLU_1973915_0_0_1"/>
<protein>
    <submittedName>
        <fullName evidence="1">Uncharacterized protein</fullName>
    </submittedName>
</protein>
<reference evidence="1" key="2">
    <citation type="submission" date="2015-03" db="UniProtKB">
        <authorList>
            <consortium name="EnsemblPlants"/>
        </authorList>
    </citation>
    <scope>IDENTIFICATION</scope>
</reference>
<dbReference type="Proteomes" id="UP000026960">
    <property type="component" value="Chromosome 9"/>
</dbReference>